<proteinExistence type="predicted"/>
<evidence type="ECO:0000256" key="1">
    <source>
        <dbReference type="SAM" id="MobiDB-lite"/>
    </source>
</evidence>
<accession>A0ABR3EN26</accession>
<dbReference type="EMBL" id="JBAHYK010002886">
    <property type="protein sequence ID" value="KAL0564278.1"/>
    <property type="molecule type" value="Genomic_DNA"/>
</dbReference>
<organism evidence="2 3">
    <name type="scientific">Marasmius crinis-equi</name>
    <dbReference type="NCBI Taxonomy" id="585013"/>
    <lineage>
        <taxon>Eukaryota</taxon>
        <taxon>Fungi</taxon>
        <taxon>Dikarya</taxon>
        <taxon>Basidiomycota</taxon>
        <taxon>Agaricomycotina</taxon>
        <taxon>Agaricomycetes</taxon>
        <taxon>Agaricomycetidae</taxon>
        <taxon>Agaricales</taxon>
        <taxon>Marasmiineae</taxon>
        <taxon>Marasmiaceae</taxon>
        <taxon>Marasmius</taxon>
    </lineage>
</organism>
<reference evidence="2 3" key="1">
    <citation type="submission" date="2024-02" db="EMBL/GenBank/DDBJ databases">
        <title>A draft genome for the cacao thread blight pathogen Marasmius crinis-equi.</title>
        <authorList>
            <person name="Cohen S.P."/>
            <person name="Baruah I.K."/>
            <person name="Amoako-Attah I."/>
            <person name="Bukari Y."/>
            <person name="Meinhardt L.W."/>
            <person name="Bailey B.A."/>
        </authorList>
    </citation>
    <scope>NUCLEOTIDE SEQUENCE [LARGE SCALE GENOMIC DNA]</scope>
    <source>
        <strain evidence="2 3">GH-76</strain>
    </source>
</reference>
<sequence length="58" mass="6367">ARKNILPPSPTLISVTSSKDEEDGRTPKYDLGMFFVPEPPAESPFTMQYPGQTVPTLS</sequence>
<dbReference type="Proteomes" id="UP001465976">
    <property type="component" value="Unassembled WGS sequence"/>
</dbReference>
<protein>
    <submittedName>
        <fullName evidence="2">Uncharacterized protein</fullName>
    </submittedName>
</protein>
<comment type="caution">
    <text evidence="2">The sequence shown here is derived from an EMBL/GenBank/DDBJ whole genome shotgun (WGS) entry which is preliminary data.</text>
</comment>
<feature type="compositionally biased region" description="Basic and acidic residues" evidence="1">
    <location>
        <begin position="18"/>
        <end position="27"/>
    </location>
</feature>
<feature type="region of interest" description="Disordered" evidence="1">
    <location>
        <begin position="1"/>
        <end position="27"/>
    </location>
</feature>
<keyword evidence="3" id="KW-1185">Reference proteome</keyword>
<feature type="non-terminal residue" evidence="2">
    <location>
        <position position="1"/>
    </location>
</feature>
<evidence type="ECO:0000313" key="2">
    <source>
        <dbReference type="EMBL" id="KAL0564278.1"/>
    </source>
</evidence>
<name>A0ABR3EN26_9AGAR</name>
<gene>
    <name evidence="2" type="ORF">V5O48_017772</name>
</gene>
<evidence type="ECO:0000313" key="3">
    <source>
        <dbReference type="Proteomes" id="UP001465976"/>
    </source>
</evidence>